<feature type="region of interest" description="Disordered" evidence="1">
    <location>
        <begin position="48"/>
        <end position="99"/>
    </location>
</feature>
<evidence type="ECO:0008006" key="3">
    <source>
        <dbReference type="Google" id="ProtNLM"/>
    </source>
</evidence>
<evidence type="ECO:0000256" key="1">
    <source>
        <dbReference type="SAM" id="MobiDB-lite"/>
    </source>
</evidence>
<comment type="caution">
    <text evidence="2">The sequence shown here is derived from an EMBL/GenBank/DDBJ whole genome shotgun (WGS) entry which is preliminary data.</text>
</comment>
<organism evidence="2">
    <name type="scientific">Tanacetum cinerariifolium</name>
    <name type="common">Dalmatian daisy</name>
    <name type="synonym">Chrysanthemum cinerariifolium</name>
    <dbReference type="NCBI Taxonomy" id="118510"/>
    <lineage>
        <taxon>Eukaryota</taxon>
        <taxon>Viridiplantae</taxon>
        <taxon>Streptophyta</taxon>
        <taxon>Embryophyta</taxon>
        <taxon>Tracheophyta</taxon>
        <taxon>Spermatophyta</taxon>
        <taxon>Magnoliopsida</taxon>
        <taxon>eudicotyledons</taxon>
        <taxon>Gunneridae</taxon>
        <taxon>Pentapetalae</taxon>
        <taxon>asterids</taxon>
        <taxon>campanulids</taxon>
        <taxon>Asterales</taxon>
        <taxon>Asteraceae</taxon>
        <taxon>Asteroideae</taxon>
        <taxon>Anthemideae</taxon>
        <taxon>Anthemidinae</taxon>
        <taxon>Tanacetum</taxon>
    </lineage>
</organism>
<reference evidence="2" key="1">
    <citation type="journal article" date="2019" name="Sci. Rep.">
        <title>Draft genome of Tanacetum cinerariifolium, the natural source of mosquito coil.</title>
        <authorList>
            <person name="Yamashiro T."/>
            <person name="Shiraishi A."/>
            <person name="Satake H."/>
            <person name="Nakayama K."/>
        </authorList>
    </citation>
    <scope>NUCLEOTIDE SEQUENCE</scope>
</reference>
<feature type="compositionally biased region" description="Acidic residues" evidence="1">
    <location>
        <begin position="64"/>
        <end position="98"/>
    </location>
</feature>
<evidence type="ECO:0000313" key="2">
    <source>
        <dbReference type="EMBL" id="GEY70787.1"/>
    </source>
</evidence>
<dbReference type="AlphaFoldDB" id="A0A699HTL5"/>
<dbReference type="EMBL" id="BKCJ010202133">
    <property type="protein sequence ID" value="GEY70787.1"/>
    <property type="molecule type" value="Genomic_DNA"/>
</dbReference>
<gene>
    <name evidence="2" type="ORF">Tci_442761</name>
</gene>
<sequence length="468" mass="51640">MYTMSESDLAGQNIITDSVLPSDSASFKVMYTSISSHGDPLAWAADFFGLQEPDSPEAAPTSPDYEDLEEDPEEDDADYFADGGDEEPFRDEEDDEADEHLALADSPAVPVIDHVPSAEDTEAFETDEAAPTPAPSPRRHTARMFARPQTLVPWPSEAEVERLLALPILPPSPLTLLLSSLPQIPLPPLPPVPTSLPLSLSPLQPLPASLCIPSPVNRREDTSEAELPPRKRLCLTALTSRYEVGESSTAAPRPIGGHRVDYGFIGMMDAKTVEEVAPMTLEGVNARVTELAAVQEQDTQDMYAMIKDTQDRQTQIYQRVDILAEDRHFHYETARLLDQEALVSREAWSNMPPKRTSAAARAAVVAERAAAAAAAPMTTAAIEYHNSDTGTRGTVRTPRECTYKDFLNCKSLTFKGTEGVFVLTQWFEKTESVFHISNCAVEKQVKFDTCTFLRNALTWWNYHMKAVT</sequence>
<accession>A0A699HTL5</accession>
<name>A0A699HTL5_TANCI</name>
<protein>
    <recommendedName>
        <fullName evidence="3">Reverse transcriptase domain-containing protein</fullName>
    </recommendedName>
</protein>
<proteinExistence type="predicted"/>